<comment type="caution">
    <text evidence="7">The sequence shown here is derived from an EMBL/GenBank/DDBJ whole genome shotgun (WGS) entry which is preliminary data.</text>
</comment>
<dbReference type="GO" id="GO:0043115">
    <property type="term" value="F:precorrin-2 dehydrogenase activity"/>
    <property type="evidence" value="ECO:0007669"/>
    <property type="project" value="UniProtKB-EC"/>
</dbReference>
<evidence type="ECO:0000256" key="2">
    <source>
        <dbReference type="ARBA" id="ARBA00012400"/>
    </source>
</evidence>
<accession>A0AAW8TXW1</accession>
<keyword evidence="5" id="KW-0627">Porphyrin biosynthesis</keyword>
<evidence type="ECO:0000313" key="7">
    <source>
        <dbReference type="EMBL" id="MDT2811098.1"/>
    </source>
</evidence>
<dbReference type="RefSeq" id="WP_311835718.1">
    <property type="nucleotide sequence ID" value="NZ_JARQBJ010000005.1"/>
</dbReference>
<sequence>MYPVLLDISQRKIILIGAGKIATRKVTSLLAGGGRCIQVIAPKATPEIKEFAQAGQLTYLSREYQKGDLAGFDFVFICTDDPSVNLQARKEVGSNQWVNDTTCKEHSTFCSPGVVTTKEFTYTVSSHVQDPRKTKAAKEELQAWLEGKQS</sequence>
<dbReference type="AlphaFoldDB" id="A0AAW8TXW1"/>
<protein>
    <recommendedName>
        <fullName evidence="2">precorrin-2 dehydrogenase</fullName>
        <ecNumber evidence="2">1.3.1.76</ecNumber>
    </recommendedName>
</protein>
<gene>
    <name evidence="7" type="ORF">P7H43_11475</name>
</gene>
<evidence type="ECO:0000256" key="4">
    <source>
        <dbReference type="ARBA" id="ARBA00023027"/>
    </source>
</evidence>
<organism evidence="7 8">
    <name type="scientific">Enterococcus asini</name>
    <dbReference type="NCBI Taxonomy" id="57732"/>
    <lineage>
        <taxon>Bacteria</taxon>
        <taxon>Bacillati</taxon>
        <taxon>Bacillota</taxon>
        <taxon>Bacilli</taxon>
        <taxon>Lactobacillales</taxon>
        <taxon>Enterococcaceae</taxon>
        <taxon>Enterococcus</taxon>
    </lineage>
</organism>
<dbReference type="Proteomes" id="UP001256711">
    <property type="component" value="Unassembled WGS sequence"/>
</dbReference>
<dbReference type="PANTHER" id="PTHR35330">
    <property type="entry name" value="SIROHEME BIOSYNTHESIS PROTEIN MET8"/>
    <property type="match status" value="1"/>
</dbReference>
<name>A0AAW8TXW1_9ENTE</name>
<dbReference type="SUPFAM" id="SSF51735">
    <property type="entry name" value="NAD(P)-binding Rossmann-fold domains"/>
    <property type="match status" value="1"/>
</dbReference>
<dbReference type="GO" id="GO:0019354">
    <property type="term" value="P:siroheme biosynthetic process"/>
    <property type="evidence" value="ECO:0007669"/>
    <property type="project" value="InterPro"/>
</dbReference>
<dbReference type="InterPro" id="IPR028161">
    <property type="entry name" value="Met8-like"/>
</dbReference>
<dbReference type="GO" id="GO:0004325">
    <property type="term" value="F:ferrochelatase activity"/>
    <property type="evidence" value="ECO:0007669"/>
    <property type="project" value="InterPro"/>
</dbReference>
<feature type="compositionally biased region" description="Basic and acidic residues" evidence="6">
    <location>
        <begin position="131"/>
        <end position="141"/>
    </location>
</feature>
<keyword evidence="4" id="KW-0520">NAD</keyword>
<keyword evidence="3" id="KW-0560">Oxidoreductase</keyword>
<reference evidence="7" key="1">
    <citation type="submission" date="2023-03" db="EMBL/GenBank/DDBJ databases">
        <authorList>
            <person name="Shen W."/>
            <person name="Cai J."/>
        </authorList>
    </citation>
    <scope>NUCLEOTIDE SEQUENCE</scope>
    <source>
        <strain evidence="7">B226-2</strain>
    </source>
</reference>
<dbReference type="InterPro" id="IPR036291">
    <property type="entry name" value="NAD(P)-bd_dom_sf"/>
</dbReference>
<dbReference type="EMBL" id="JARQBJ010000005">
    <property type="protein sequence ID" value="MDT2811098.1"/>
    <property type="molecule type" value="Genomic_DNA"/>
</dbReference>
<dbReference type="Gene3D" id="3.40.50.720">
    <property type="entry name" value="NAD(P)-binding Rossmann-like Domain"/>
    <property type="match status" value="1"/>
</dbReference>
<feature type="region of interest" description="Disordered" evidence="6">
    <location>
        <begin position="131"/>
        <end position="150"/>
    </location>
</feature>
<evidence type="ECO:0000256" key="5">
    <source>
        <dbReference type="ARBA" id="ARBA00023244"/>
    </source>
</evidence>
<dbReference type="EC" id="1.3.1.76" evidence="2"/>
<dbReference type="PANTHER" id="PTHR35330:SF1">
    <property type="entry name" value="SIROHEME BIOSYNTHESIS PROTEIN MET8"/>
    <property type="match status" value="1"/>
</dbReference>
<comment type="pathway">
    <text evidence="1">Porphyrin-containing compound metabolism; siroheme biosynthesis; sirohydrochlorin from precorrin-2: step 1/1.</text>
</comment>
<evidence type="ECO:0000313" key="8">
    <source>
        <dbReference type="Proteomes" id="UP001256711"/>
    </source>
</evidence>
<proteinExistence type="predicted"/>
<evidence type="ECO:0000256" key="3">
    <source>
        <dbReference type="ARBA" id="ARBA00023002"/>
    </source>
</evidence>
<evidence type="ECO:0000256" key="1">
    <source>
        <dbReference type="ARBA" id="ARBA00005010"/>
    </source>
</evidence>
<evidence type="ECO:0000256" key="6">
    <source>
        <dbReference type="SAM" id="MobiDB-lite"/>
    </source>
</evidence>
<dbReference type="Pfam" id="PF13241">
    <property type="entry name" value="NAD_binding_7"/>
    <property type="match status" value="1"/>
</dbReference>